<dbReference type="Proteomes" id="UP001580407">
    <property type="component" value="Unassembled WGS sequence"/>
</dbReference>
<dbReference type="Gene3D" id="3.40.50.1820">
    <property type="entry name" value="alpha/beta hydrolase"/>
    <property type="match status" value="1"/>
</dbReference>
<evidence type="ECO:0000313" key="3">
    <source>
        <dbReference type="Proteomes" id="UP001580407"/>
    </source>
</evidence>
<organism evidence="2 3">
    <name type="scientific">Paenibacillus terreus</name>
    <dbReference type="NCBI Taxonomy" id="1387834"/>
    <lineage>
        <taxon>Bacteria</taxon>
        <taxon>Bacillati</taxon>
        <taxon>Bacillota</taxon>
        <taxon>Bacilli</taxon>
        <taxon>Bacillales</taxon>
        <taxon>Paenibacillaceae</taxon>
        <taxon>Paenibacillus</taxon>
    </lineage>
</organism>
<dbReference type="InterPro" id="IPR029058">
    <property type="entry name" value="AB_hydrolase_fold"/>
</dbReference>
<proteinExistence type="predicted"/>
<name>A0ABV5BBZ2_9BACL</name>
<accession>A0ABV5BBZ2</accession>
<evidence type="ECO:0000313" key="2">
    <source>
        <dbReference type="EMBL" id="MFB5682344.1"/>
    </source>
</evidence>
<gene>
    <name evidence="2" type="ORF">ACE3NQ_15565</name>
</gene>
<dbReference type="RefSeq" id="WP_375526095.1">
    <property type="nucleotide sequence ID" value="NZ_JBHILM010000016.1"/>
</dbReference>
<keyword evidence="3" id="KW-1185">Reference proteome</keyword>
<dbReference type="EMBL" id="JBHILM010000016">
    <property type="protein sequence ID" value="MFB5682344.1"/>
    <property type="molecule type" value="Genomic_DNA"/>
</dbReference>
<dbReference type="GO" id="GO:0016787">
    <property type="term" value="F:hydrolase activity"/>
    <property type="evidence" value="ECO:0007669"/>
    <property type="project" value="UniProtKB-KW"/>
</dbReference>
<reference evidence="2 3" key="1">
    <citation type="submission" date="2024-09" db="EMBL/GenBank/DDBJ databases">
        <authorList>
            <person name="Ruan L."/>
        </authorList>
    </citation>
    <scope>NUCLEOTIDE SEQUENCE [LARGE SCALE GENOMIC DNA]</scope>
    <source>
        <strain evidence="2 3">D33</strain>
    </source>
</reference>
<protein>
    <submittedName>
        <fullName evidence="2">Alpha/beta fold hydrolase</fullName>
    </submittedName>
</protein>
<evidence type="ECO:0000259" key="1">
    <source>
        <dbReference type="Pfam" id="PF00561"/>
    </source>
</evidence>
<dbReference type="Pfam" id="PF00561">
    <property type="entry name" value="Abhydrolase_1"/>
    <property type="match status" value="1"/>
</dbReference>
<dbReference type="InterPro" id="IPR000073">
    <property type="entry name" value="AB_hydrolase_1"/>
</dbReference>
<keyword evidence="2" id="KW-0378">Hydrolase</keyword>
<sequence>MGGNPVVILGHSLGGVNAYQFAAKYPAFVRALIIEDIGAEIKDDHLMQFTTF</sequence>
<dbReference type="SUPFAM" id="SSF53474">
    <property type="entry name" value="alpha/beta-Hydrolases"/>
    <property type="match status" value="1"/>
</dbReference>
<comment type="caution">
    <text evidence="2">The sequence shown here is derived from an EMBL/GenBank/DDBJ whole genome shotgun (WGS) entry which is preliminary data.</text>
</comment>
<feature type="domain" description="AB hydrolase-1" evidence="1">
    <location>
        <begin position="2"/>
        <end position="41"/>
    </location>
</feature>